<comment type="caution">
    <text evidence="1">The sequence shown here is derived from an EMBL/GenBank/DDBJ whole genome shotgun (WGS) entry which is preliminary data.</text>
</comment>
<accession>A0ACB8AGX8</accession>
<dbReference type="EMBL" id="MU267667">
    <property type="protein sequence ID" value="KAH7911792.1"/>
    <property type="molecule type" value="Genomic_DNA"/>
</dbReference>
<organism evidence="1 2">
    <name type="scientific">Hygrophoropsis aurantiaca</name>
    <dbReference type="NCBI Taxonomy" id="72124"/>
    <lineage>
        <taxon>Eukaryota</taxon>
        <taxon>Fungi</taxon>
        <taxon>Dikarya</taxon>
        <taxon>Basidiomycota</taxon>
        <taxon>Agaricomycotina</taxon>
        <taxon>Agaricomycetes</taxon>
        <taxon>Agaricomycetidae</taxon>
        <taxon>Boletales</taxon>
        <taxon>Coniophorineae</taxon>
        <taxon>Hygrophoropsidaceae</taxon>
        <taxon>Hygrophoropsis</taxon>
    </lineage>
</organism>
<sequence>MGHDAAPNPFIESSPSAAAQSAKPFSTKQLLKPPMFALPVLPPQPKQKTAKMASKLAPQFQVPSDSNKPVSIMRPPLMPVASTSKSAVSLKPLVPPPVPARRPASPQKHLKTILTTDVAQATDPTKEGGGAEILSLFLQQHGHSFTSHTDRELQRGVMVSPDKRSRGKEPKLVRGGLAERAQHHMACSRTDLSLWRRQMEQKIDSSARLSSDVTLRVVKILHIMCAPDRPRAPPLPRAGLALCKLRGRHKILNDLPDGNYIVLFPFVSGSSSHSMNTAANFEEGRDILVWMPWHKAVLTNALEYLDVLNPPRSLLFCFRYTIVTTKLGSSK</sequence>
<reference evidence="1" key="1">
    <citation type="journal article" date="2021" name="New Phytol.">
        <title>Evolutionary innovations through gain and loss of genes in the ectomycorrhizal Boletales.</title>
        <authorList>
            <person name="Wu G."/>
            <person name="Miyauchi S."/>
            <person name="Morin E."/>
            <person name="Kuo A."/>
            <person name="Drula E."/>
            <person name="Varga T."/>
            <person name="Kohler A."/>
            <person name="Feng B."/>
            <person name="Cao Y."/>
            <person name="Lipzen A."/>
            <person name="Daum C."/>
            <person name="Hundley H."/>
            <person name="Pangilinan J."/>
            <person name="Johnson J."/>
            <person name="Barry K."/>
            <person name="LaButti K."/>
            <person name="Ng V."/>
            <person name="Ahrendt S."/>
            <person name="Min B."/>
            <person name="Choi I.G."/>
            <person name="Park H."/>
            <person name="Plett J.M."/>
            <person name="Magnuson J."/>
            <person name="Spatafora J.W."/>
            <person name="Nagy L.G."/>
            <person name="Henrissat B."/>
            <person name="Grigoriev I.V."/>
            <person name="Yang Z.L."/>
            <person name="Xu J."/>
            <person name="Martin F.M."/>
        </authorList>
    </citation>
    <scope>NUCLEOTIDE SEQUENCE</scope>
    <source>
        <strain evidence="1">ATCC 28755</strain>
    </source>
</reference>
<evidence type="ECO:0000313" key="1">
    <source>
        <dbReference type="EMBL" id="KAH7911792.1"/>
    </source>
</evidence>
<keyword evidence="2" id="KW-1185">Reference proteome</keyword>
<protein>
    <submittedName>
        <fullName evidence="1">Uncharacterized protein</fullName>
    </submittedName>
</protein>
<gene>
    <name evidence="1" type="ORF">BJ138DRAFT_1149791</name>
</gene>
<proteinExistence type="predicted"/>
<evidence type="ECO:0000313" key="2">
    <source>
        <dbReference type="Proteomes" id="UP000790377"/>
    </source>
</evidence>
<dbReference type="Proteomes" id="UP000790377">
    <property type="component" value="Unassembled WGS sequence"/>
</dbReference>
<name>A0ACB8AGX8_9AGAM</name>